<dbReference type="PANTHER" id="PTHR46889:SF5">
    <property type="entry name" value="INTEGRASE PROTEIN"/>
    <property type="match status" value="1"/>
</dbReference>
<dbReference type="SUPFAM" id="SSF53098">
    <property type="entry name" value="Ribonuclease H-like"/>
    <property type="match status" value="1"/>
</dbReference>
<keyword evidence="5" id="KW-1185">Reference proteome</keyword>
<dbReference type="NCBIfam" id="NF033516">
    <property type="entry name" value="transpos_IS3"/>
    <property type="match status" value="1"/>
</dbReference>
<feature type="domain" description="Integrase catalytic" evidence="3">
    <location>
        <begin position="247"/>
        <end position="411"/>
    </location>
</feature>
<gene>
    <name evidence="4" type="ordered locus">SRH_02970</name>
</gene>
<evidence type="ECO:0000259" key="3">
    <source>
        <dbReference type="PROSITE" id="PS50994"/>
    </source>
</evidence>
<dbReference type="InterPro" id="IPR050900">
    <property type="entry name" value="Transposase_IS3/IS150/IS904"/>
</dbReference>
<evidence type="ECO:0000313" key="4">
    <source>
        <dbReference type="EMBL" id="AEC46136.1"/>
    </source>
</evidence>
<evidence type="ECO:0000313" key="5">
    <source>
        <dbReference type="Proteomes" id="UP000008738"/>
    </source>
</evidence>
<dbReference type="Pfam" id="PF13333">
    <property type="entry name" value="rve_2"/>
    <property type="match status" value="1"/>
</dbReference>
<dbReference type="EMBL" id="CP002669">
    <property type="protein sequence ID" value="AEC46136.1"/>
    <property type="molecule type" value="Genomic_DNA"/>
</dbReference>
<dbReference type="InterPro" id="IPR012337">
    <property type="entry name" value="RNaseH-like_sf"/>
</dbReference>
<evidence type="ECO:0000256" key="1">
    <source>
        <dbReference type="ARBA" id="ARBA00002286"/>
    </source>
</evidence>
<proteinExistence type="predicted"/>
<organism evidence="4 5">
    <name type="scientific">Mesomycoplasma hyorhinis (strain MCLD)</name>
    <name type="common">Mycoplasma hyorhinis</name>
    <dbReference type="NCBI Taxonomy" id="936139"/>
    <lineage>
        <taxon>Bacteria</taxon>
        <taxon>Bacillati</taxon>
        <taxon>Mycoplasmatota</taxon>
        <taxon>Mycoplasmoidales</taxon>
        <taxon>Metamycoplasmataceae</taxon>
        <taxon>Mesomycoplasma</taxon>
    </lineage>
</organism>
<sequence>MNYRSKINIVKRFLAGETMIKISLENNLNPSLISFWAKKYIESGISGLELNKGRPIMKSKINNNKSTKISNNSDSQNQSNSSLSVYEELKLLREENKLLKKENEVLKKWKALVEIFDSSQPRQEKIKKIYNRVKADKNLRLRLTQVLKEFSIPISTFYYELKKEDFDKKNEEIISQMKLIFVENKVRYGKRRIKAELNNRDYKIGLKKVRRLMEKFNLKAICPRKKYKSYKGTVGKIADNILNRNFVATQPNQKWTTDVTEFSGPFGKAYLSPILDMFNGEVIAWDLSTSTNNQQIRKMLQRAFSKHKNLEGLIFHSDQGWQYQHRQFSEKLKQKGIIQSMSRKGNCLDNSVIESFFGTLKRECFYGREKEFLTFKQFHKAIANYIYYYNYKQIKDKIKWMSPIKFRETFISNYN</sequence>
<dbReference type="Pfam" id="PF00665">
    <property type="entry name" value="rve"/>
    <property type="match status" value="1"/>
</dbReference>
<dbReference type="SUPFAM" id="SSF46689">
    <property type="entry name" value="Homeodomain-like"/>
    <property type="match status" value="1"/>
</dbReference>
<protein>
    <submittedName>
        <fullName evidence="4">Transposase, IS861</fullName>
    </submittedName>
</protein>
<dbReference type="InterPro" id="IPR001584">
    <property type="entry name" value="Integrase_cat-core"/>
</dbReference>
<evidence type="ECO:0000256" key="2">
    <source>
        <dbReference type="SAM" id="MobiDB-lite"/>
    </source>
</evidence>
<feature type="region of interest" description="Disordered" evidence="2">
    <location>
        <begin position="59"/>
        <end position="81"/>
    </location>
</feature>
<reference evidence="4 5" key="1">
    <citation type="journal article" date="2011" name="J. Bacteriol.">
        <title>Genome analysis of a Mycoplasma hyorhinis strain derived from a primary human melanoma cell line.</title>
        <authorList>
            <person name="Kornspan J.D."/>
            <person name="Lysnyansky I."/>
            <person name="Kahan T."/>
            <person name="Herrmann R."/>
            <person name="Rottem S."/>
            <person name="Nir-Paz R."/>
        </authorList>
    </citation>
    <scope>NUCLEOTIDE SEQUENCE [LARGE SCALE GENOMIC DNA]</scope>
    <source>
        <strain evidence="4 5">MCLD</strain>
    </source>
</reference>
<dbReference type="PANTHER" id="PTHR46889">
    <property type="entry name" value="TRANSPOSASE INSF FOR INSERTION SEQUENCE IS3B-RELATED"/>
    <property type="match status" value="1"/>
</dbReference>
<dbReference type="InterPro" id="IPR009057">
    <property type="entry name" value="Homeodomain-like_sf"/>
</dbReference>
<dbReference type="InterPro" id="IPR036397">
    <property type="entry name" value="RNaseH_sf"/>
</dbReference>
<name>A0ABM5M663_MESHM</name>
<dbReference type="InterPro" id="IPR048020">
    <property type="entry name" value="Transpos_IS3"/>
</dbReference>
<dbReference type="InterPro" id="IPR025948">
    <property type="entry name" value="HTH-like_dom"/>
</dbReference>
<dbReference type="Proteomes" id="UP000008738">
    <property type="component" value="Chromosome"/>
</dbReference>
<dbReference type="Pfam" id="PF13276">
    <property type="entry name" value="HTH_21"/>
    <property type="match status" value="1"/>
</dbReference>
<dbReference type="Gene3D" id="3.30.420.10">
    <property type="entry name" value="Ribonuclease H-like superfamily/Ribonuclease H"/>
    <property type="match status" value="1"/>
</dbReference>
<comment type="function">
    <text evidence="1">Involved in the transposition of the insertion sequence.</text>
</comment>
<dbReference type="PROSITE" id="PS50994">
    <property type="entry name" value="INTEGRASE"/>
    <property type="match status" value="1"/>
</dbReference>
<accession>A0ABM5M663</accession>